<accession>A0A5B7JBC6</accession>
<proteinExistence type="predicted"/>
<sequence>MLEILYFMDWNQMERSSRVQDRHVPALRRMNETRWEEREGGRRESRVRLGLVSIGAWVSMGEERGWLGKWGRRLRKHEGSGRVNRVMVGQGRAEEGRGRKRFKTQEESGGDGKRPRDTNTHLSRRSNDALKTPTSHTDLLAPRKNWSCTQPPSKPPGTPRNSPVSSTQGNGEKVRVIPASTTS</sequence>
<feature type="region of interest" description="Disordered" evidence="1">
    <location>
        <begin position="81"/>
        <end position="183"/>
    </location>
</feature>
<feature type="compositionally biased region" description="Basic and acidic residues" evidence="1">
    <location>
        <begin position="92"/>
        <end position="119"/>
    </location>
</feature>
<comment type="caution">
    <text evidence="2">The sequence shown here is derived from an EMBL/GenBank/DDBJ whole genome shotgun (WGS) entry which is preliminary data.</text>
</comment>
<feature type="compositionally biased region" description="Polar residues" evidence="1">
    <location>
        <begin position="159"/>
        <end position="170"/>
    </location>
</feature>
<keyword evidence="3" id="KW-1185">Reference proteome</keyword>
<dbReference type="AlphaFoldDB" id="A0A5B7JBC6"/>
<dbReference type="EMBL" id="VSRR010085241">
    <property type="protein sequence ID" value="MPC90687.1"/>
    <property type="molecule type" value="Genomic_DNA"/>
</dbReference>
<organism evidence="2 3">
    <name type="scientific">Portunus trituberculatus</name>
    <name type="common">Swimming crab</name>
    <name type="synonym">Neptunus trituberculatus</name>
    <dbReference type="NCBI Taxonomy" id="210409"/>
    <lineage>
        <taxon>Eukaryota</taxon>
        <taxon>Metazoa</taxon>
        <taxon>Ecdysozoa</taxon>
        <taxon>Arthropoda</taxon>
        <taxon>Crustacea</taxon>
        <taxon>Multicrustacea</taxon>
        <taxon>Malacostraca</taxon>
        <taxon>Eumalacostraca</taxon>
        <taxon>Eucarida</taxon>
        <taxon>Decapoda</taxon>
        <taxon>Pleocyemata</taxon>
        <taxon>Brachyura</taxon>
        <taxon>Eubrachyura</taxon>
        <taxon>Portunoidea</taxon>
        <taxon>Portunidae</taxon>
        <taxon>Portuninae</taxon>
        <taxon>Portunus</taxon>
    </lineage>
</organism>
<protein>
    <submittedName>
        <fullName evidence="2">Uncharacterized protein</fullName>
    </submittedName>
</protein>
<reference evidence="2 3" key="1">
    <citation type="submission" date="2019-05" db="EMBL/GenBank/DDBJ databases">
        <title>Another draft genome of Portunus trituberculatus and its Hox gene families provides insights of decapod evolution.</title>
        <authorList>
            <person name="Jeong J.-H."/>
            <person name="Song I."/>
            <person name="Kim S."/>
            <person name="Choi T."/>
            <person name="Kim D."/>
            <person name="Ryu S."/>
            <person name="Kim W."/>
        </authorList>
    </citation>
    <scope>NUCLEOTIDE SEQUENCE [LARGE SCALE GENOMIC DNA]</scope>
    <source>
        <tissue evidence="2">Muscle</tissue>
    </source>
</reference>
<evidence type="ECO:0000313" key="2">
    <source>
        <dbReference type="EMBL" id="MPC90687.1"/>
    </source>
</evidence>
<gene>
    <name evidence="2" type="ORF">E2C01_085684</name>
</gene>
<evidence type="ECO:0000256" key="1">
    <source>
        <dbReference type="SAM" id="MobiDB-lite"/>
    </source>
</evidence>
<dbReference type="Proteomes" id="UP000324222">
    <property type="component" value="Unassembled WGS sequence"/>
</dbReference>
<name>A0A5B7JBC6_PORTR</name>
<evidence type="ECO:0000313" key="3">
    <source>
        <dbReference type="Proteomes" id="UP000324222"/>
    </source>
</evidence>